<dbReference type="Proteomes" id="UP000652761">
    <property type="component" value="Unassembled WGS sequence"/>
</dbReference>
<dbReference type="AlphaFoldDB" id="A0A843X4Z3"/>
<organism evidence="1 2">
    <name type="scientific">Colocasia esculenta</name>
    <name type="common">Wild taro</name>
    <name type="synonym">Arum esculentum</name>
    <dbReference type="NCBI Taxonomy" id="4460"/>
    <lineage>
        <taxon>Eukaryota</taxon>
        <taxon>Viridiplantae</taxon>
        <taxon>Streptophyta</taxon>
        <taxon>Embryophyta</taxon>
        <taxon>Tracheophyta</taxon>
        <taxon>Spermatophyta</taxon>
        <taxon>Magnoliopsida</taxon>
        <taxon>Liliopsida</taxon>
        <taxon>Araceae</taxon>
        <taxon>Aroideae</taxon>
        <taxon>Colocasieae</taxon>
        <taxon>Colocasia</taxon>
    </lineage>
</organism>
<evidence type="ECO:0000313" key="2">
    <source>
        <dbReference type="Proteomes" id="UP000652761"/>
    </source>
</evidence>
<dbReference type="EMBL" id="NMUH01006452">
    <property type="protein sequence ID" value="MQM15298.1"/>
    <property type="molecule type" value="Genomic_DNA"/>
</dbReference>
<sequence>MCDDTSIINTYLATSNIIQGIEDHIHFNHSVIGSEGIAEVENDTLLVSCSSSSITPMKRVAVDTLNQPNSSEDLTPAQISCNKKK</sequence>
<accession>A0A843X4Z3</accession>
<gene>
    <name evidence="1" type="ORF">Taro_048242</name>
</gene>
<comment type="caution">
    <text evidence="1">The sequence shown here is derived from an EMBL/GenBank/DDBJ whole genome shotgun (WGS) entry which is preliminary data.</text>
</comment>
<evidence type="ECO:0000313" key="1">
    <source>
        <dbReference type="EMBL" id="MQM15298.1"/>
    </source>
</evidence>
<reference evidence="1" key="1">
    <citation type="submission" date="2017-07" db="EMBL/GenBank/DDBJ databases">
        <title>Taro Niue Genome Assembly and Annotation.</title>
        <authorList>
            <person name="Atibalentja N."/>
            <person name="Keating K."/>
            <person name="Fields C.J."/>
        </authorList>
    </citation>
    <scope>NUCLEOTIDE SEQUENCE</scope>
    <source>
        <strain evidence="1">Niue_2</strain>
        <tissue evidence="1">Leaf</tissue>
    </source>
</reference>
<protein>
    <submittedName>
        <fullName evidence="1">Uncharacterized protein</fullName>
    </submittedName>
</protein>
<name>A0A843X4Z3_COLES</name>
<keyword evidence="2" id="KW-1185">Reference proteome</keyword>
<proteinExistence type="predicted"/>